<proteinExistence type="predicted"/>
<dbReference type="AlphaFoldDB" id="A0AB34QXC9"/>
<evidence type="ECO:0000313" key="2">
    <source>
        <dbReference type="Proteomes" id="UP000031978"/>
    </source>
</evidence>
<name>A0AB34QXC9_BACPU</name>
<gene>
    <name evidence="1" type="ORF">B4127_2950</name>
</gene>
<dbReference type="EMBL" id="JXCL01000013">
    <property type="protein sequence ID" value="KIL20666.1"/>
    <property type="molecule type" value="Genomic_DNA"/>
</dbReference>
<accession>A0AB34QXC9</accession>
<sequence>MNIWEESFVVSFIRKWYVLYNPLLYRMLGFFIIRFSAA</sequence>
<organism evidence="1 2">
    <name type="scientific">Bacillus pumilus</name>
    <name type="common">Bacillus mesentericus</name>
    <dbReference type="NCBI Taxonomy" id="1408"/>
    <lineage>
        <taxon>Bacteria</taxon>
        <taxon>Bacillati</taxon>
        <taxon>Bacillota</taxon>
        <taxon>Bacilli</taxon>
        <taxon>Bacillales</taxon>
        <taxon>Bacillaceae</taxon>
        <taxon>Bacillus</taxon>
    </lineage>
</organism>
<reference evidence="1 2" key="1">
    <citation type="submission" date="2014-12" db="EMBL/GenBank/DDBJ databases">
        <title>Draft Genome Sequences of Five Spore-Forming Food Isolates of Bacillus pumilus.</title>
        <authorList>
            <person name="de Jong A."/>
            <person name="van Heel A.J."/>
            <person name="Montalban-Lopez M."/>
            <person name="Krawczyk A.O."/>
            <person name="Berendsen E.M."/>
            <person name="Wells-Bennik M."/>
            <person name="Kuipers O.P."/>
        </authorList>
    </citation>
    <scope>NUCLEOTIDE SEQUENCE [LARGE SCALE GENOMIC DNA]</scope>
    <source>
        <strain evidence="1 2">B4127</strain>
    </source>
</reference>
<comment type="caution">
    <text evidence="1">The sequence shown here is derived from an EMBL/GenBank/DDBJ whole genome shotgun (WGS) entry which is preliminary data.</text>
</comment>
<evidence type="ECO:0000313" key="1">
    <source>
        <dbReference type="EMBL" id="KIL20666.1"/>
    </source>
</evidence>
<dbReference type="Proteomes" id="UP000031978">
    <property type="component" value="Unassembled WGS sequence"/>
</dbReference>
<protein>
    <submittedName>
        <fullName evidence="1">Uncharacterized protein</fullName>
    </submittedName>
</protein>